<protein>
    <recommendedName>
        <fullName evidence="3 9">Gluconokinase</fullName>
        <ecNumber evidence="3 9">2.7.1.12</ecNumber>
    </recommendedName>
</protein>
<dbReference type="PANTHER" id="PTHR43442:SF3">
    <property type="entry name" value="GLUCONOKINASE-RELATED"/>
    <property type="match status" value="1"/>
</dbReference>
<evidence type="ECO:0000256" key="4">
    <source>
        <dbReference type="ARBA" id="ARBA00022679"/>
    </source>
</evidence>
<dbReference type="NCBIfam" id="TIGR01313">
    <property type="entry name" value="therm_gnt_kin"/>
    <property type="match status" value="1"/>
</dbReference>
<accession>A0ABM5TWQ4</accession>
<keyword evidence="4 9" id="KW-0808">Transferase</keyword>
<name>A0ABM5TWQ4_9ACTN</name>
<comment type="catalytic activity">
    <reaction evidence="8 9">
        <text>D-gluconate + ATP = 6-phospho-D-gluconate + ADP + H(+)</text>
        <dbReference type="Rhea" id="RHEA:19433"/>
        <dbReference type="ChEBI" id="CHEBI:15378"/>
        <dbReference type="ChEBI" id="CHEBI:18391"/>
        <dbReference type="ChEBI" id="CHEBI:30616"/>
        <dbReference type="ChEBI" id="CHEBI:58759"/>
        <dbReference type="ChEBI" id="CHEBI:456216"/>
        <dbReference type="EC" id="2.7.1.12"/>
    </reaction>
</comment>
<dbReference type="Pfam" id="PF13238">
    <property type="entry name" value="AAA_18"/>
    <property type="match status" value="1"/>
</dbReference>
<dbReference type="PANTHER" id="PTHR43442">
    <property type="entry name" value="GLUCONOKINASE-RELATED"/>
    <property type="match status" value="1"/>
</dbReference>
<reference evidence="10 11" key="1">
    <citation type="journal article" date="2015" name="ISME J.">
        <title>Draft Genome Sequence of Streptomyces incarnatus NRRL8089, which Produces the Nucleoside Antibiotic Sinefungin.</title>
        <authorList>
            <person name="Oshima K."/>
            <person name="Hattori M."/>
            <person name="Shimizu H."/>
            <person name="Fukuda K."/>
            <person name="Nemoto M."/>
            <person name="Inagaki K."/>
            <person name="Tamura T."/>
        </authorList>
    </citation>
    <scope>NUCLEOTIDE SEQUENCE [LARGE SCALE GENOMIC DNA]</scope>
    <source>
        <strain evidence="10 11">NRRL 8089</strain>
    </source>
</reference>
<dbReference type="SUPFAM" id="SSF52540">
    <property type="entry name" value="P-loop containing nucleoside triphosphate hydrolases"/>
    <property type="match status" value="1"/>
</dbReference>
<keyword evidence="6 9" id="KW-0418">Kinase</keyword>
<evidence type="ECO:0000256" key="2">
    <source>
        <dbReference type="ARBA" id="ARBA00008420"/>
    </source>
</evidence>
<evidence type="ECO:0000256" key="7">
    <source>
        <dbReference type="ARBA" id="ARBA00022840"/>
    </source>
</evidence>
<comment type="similarity">
    <text evidence="2 9">Belongs to the gluconokinase GntK/GntV family.</text>
</comment>
<evidence type="ECO:0000313" key="11">
    <source>
        <dbReference type="Proteomes" id="UP000035366"/>
    </source>
</evidence>
<dbReference type="Proteomes" id="UP000035366">
    <property type="component" value="Chromosome"/>
</dbReference>
<evidence type="ECO:0000313" key="10">
    <source>
        <dbReference type="EMBL" id="AKJ15539.1"/>
    </source>
</evidence>
<proteinExistence type="inferred from homology"/>
<sequence length="174" mass="19411">MAALFHARRAPVVVMGVAGCGKTTVGRYLADSLRVPFEEGDDFHPRRNVESMANHTPLDDRTRSPWLAAIAGRMRVAGAEEGLVITCSALRRIYRELLRVSRPDAFFVHLTLDQDEANSRVAHRRSHYMPASLVASQFEDLEPLEDDEAGMTIDATLPAERIVAEIQTELARRT</sequence>
<keyword evidence="7 9" id="KW-0067">ATP-binding</keyword>
<organism evidence="10 11">
    <name type="scientific">Streptomyces incarnatus</name>
    <dbReference type="NCBI Taxonomy" id="665007"/>
    <lineage>
        <taxon>Bacteria</taxon>
        <taxon>Bacillati</taxon>
        <taxon>Actinomycetota</taxon>
        <taxon>Actinomycetes</taxon>
        <taxon>Kitasatosporales</taxon>
        <taxon>Streptomycetaceae</taxon>
        <taxon>Streptomyces</taxon>
    </lineage>
</organism>
<dbReference type="EMBL" id="CP011497">
    <property type="protein sequence ID" value="AKJ15539.1"/>
    <property type="molecule type" value="Genomic_DNA"/>
</dbReference>
<comment type="pathway">
    <text evidence="1">Carbohydrate acid metabolism.</text>
</comment>
<evidence type="ECO:0000256" key="8">
    <source>
        <dbReference type="ARBA" id="ARBA00048090"/>
    </source>
</evidence>
<keyword evidence="11" id="KW-1185">Reference proteome</keyword>
<dbReference type="Gene3D" id="3.40.50.300">
    <property type="entry name" value="P-loop containing nucleotide triphosphate hydrolases"/>
    <property type="match status" value="1"/>
</dbReference>
<evidence type="ECO:0000256" key="1">
    <source>
        <dbReference type="ARBA" id="ARBA00004761"/>
    </source>
</evidence>
<evidence type="ECO:0000256" key="6">
    <source>
        <dbReference type="ARBA" id="ARBA00022777"/>
    </source>
</evidence>
<keyword evidence="5 9" id="KW-0547">Nucleotide-binding</keyword>
<evidence type="ECO:0000256" key="5">
    <source>
        <dbReference type="ARBA" id="ARBA00022741"/>
    </source>
</evidence>
<evidence type="ECO:0000256" key="3">
    <source>
        <dbReference type="ARBA" id="ARBA00012054"/>
    </source>
</evidence>
<dbReference type="InterPro" id="IPR006001">
    <property type="entry name" value="Therm_gnt_kin"/>
</dbReference>
<dbReference type="InterPro" id="IPR027417">
    <property type="entry name" value="P-loop_NTPase"/>
</dbReference>
<dbReference type="EC" id="2.7.1.12" evidence="3 9"/>
<dbReference type="CDD" id="cd02021">
    <property type="entry name" value="GntK"/>
    <property type="match status" value="1"/>
</dbReference>
<gene>
    <name evidence="10" type="ORF">ABB07_37405</name>
</gene>
<evidence type="ECO:0000256" key="9">
    <source>
        <dbReference type="RuleBase" id="RU363066"/>
    </source>
</evidence>